<accession>A0A087TNR5</accession>
<gene>
    <name evidence="1" type="ORF">X975_13349</name>
</gene>
<keyword evidence="2" id="KW-1185">Reference proteome</keyword>
<protein>
    <submittedName>
        <fullName evidence="1">Uncharacterized protein</fullName>
    </submittedName>
</protein>
<dbReference type="AlphaFoldDB" id="A0A087TNR5"/>
<name>A0A087TNR5_STEMI</name>
<reference evidence="1 2" key="1">
    <citation type="submission" date="2013-11" db="EMBL/GenBank/DDBJ databases">
        <title>Genome sequencing of Stegodyphus mimosarum.</title>
        <authorList>
            <person name="Bechsgaard J."/>
        </authorList>
    </citation>
    <scope>NUCLEOTIDE SEQUENCE [LARGE SCALE GENOMIC DNA]</scope>
</reference>
<proteinExistence type="predicted"/>
<feature type="non-terminal residue" evidence="1">
    <location>
        <position position="56"/>
    </location>
</feature>
<sequence>MESSMIRHVVYDSQGTQRIYETITASNCAISISCFFSKGLTGPSSSIISILVNVFV</sequence>
<evidence type="ECO:0000313" key="1">
    <source>
        <dbReference type="EMBL" id="KFM66754.1"/>
    </source>
</evidence>
<evidence type="ECO:0000313" key="2">
    <source>
        <dbReference type="Proteomes" id="UP000054359"/>
    </source>
</evidence>
<dbReference type="EMBL" id="KK116087">
    <property type="protein sequence ID" value="KFM66754.1"/>
    <property type="molecule type" value="Genomic_DNA"/>
</dbReference>
<organism evidence="1 2">
    <name type="scientific">Stegodyphus mimosarum</name>
    <name type="common">African social velvet spider</name>
    <dbReference type="NCBI Taxonomy" id="407821"/>
    <lineage>
        <taxon>Eukaryota</taxon>
        <taxon>Metazoa</taxon>
        <taxon>Ecdysozoa</taxon>
        <taxon>Arthropoda</taxon>
        <taxon>Chelicerata</taxon>
        <taxon>Arachnida</taxon>
        <taxon>Araneae</taxon>
        <taxon>Araneomorphae</taxon>
        <taxon>Entelegynae</taxon>
        <taxon>Eresoidea</taxon>
        <taxon>Eresidae</taxon>
        <taxon>Stegodyphus</taxon>
    </lineage>
</organism>
<dbReference type="PROSITE" id="PS51257">
    <property type="entry name" value="PROKAR_LIPOPROTEIN"/>
    <property type="match status" value="1"/>
</dbReference>
<dbReference type="Proteomes" id="UP000054359">
    <property type="component" value="Unassembled WGS sequence"/>
</dbReference>